<dbReference type="InterPro" id="IPR016169">
    <property type="entry name" value="FAD-bd_PCMH_sub2"/>
</dbReference>
<dbReference type="Proteomes" id="UP000193804">
    <property type="component" value="Unassembled WGS sequence"/>
</dbReference>
<dbReference type="PANTHER" id="PTHR43762">
    <property type="entry name" value="L-GULONOLACTONE OXIDASE"/>
    <property type="match status" value="1"/>
</dbReference>
<organism evidence="2 3">
    <name type="scientific">Marivirga sericea</name>
    <dbReference type="NCBI Taxonomy" id="1028"/>
    <lineage>
        <taxon>Bacteria</taxon>
        <taxon>Pseudomonadati</taxon>
        <taxon>Bacteroidota</taxon>
        <taxon>Cytophagia</taxon>
        <taxon>Cytophagales</taxon>
        <taxon>Marivirgaceae</taxon>
        <taxon>Marivirga</taxon>
    </lineage>
</organism>
<dbReference type="STRING" id="1028.SAMN05661096_02829"/>
<dbReference type="Gene3D" id="3.30.465.10">
    <property type="match status" value="1"/>
</dbReference>
<dbReference type="GO" id="GO:0016899">
    <property type="term" value="F:oxidoreductase activity, acting on the CH-OH group of donors, oxygen as acceptor"/>
    <property type="evidence" value="ECO:0007669"/>
    <property type="project" value="InterPro"/>
</dbReference>
<dbReference type="GO" id="GO:0071949">
    <property type="term" value="F:FAD binding"/>
    <property type="evidence" value="ECO:0007669"/>
    <property type="project" value="InterPro"/>
</dbReference>
<dbReference type="InterPro" id="IPR036318">
    <property type="entry name" value="FAD-bd_PCMH-like_sf"/>
</dbReference>
<dbReference type="AlphaFoldDB" id="A0A1X7KLF4"/>
<sequence>MPRNKKSISNWNNFPKIEAEEYSVNYQADAIKIIQNTDHSIIGRGNGRCYGDASLAKQVISTLKHNCILFFDTQNGIIECEAGILFKNLVDFLVPKGWFLPVTPGTKYITLGGAVASDVHGKNHHKEGSFSKHVLSFSIMIESGEILEVSSETYSDLFSATMGGMGLTGLILSVRFRLKKIESAYITQQQVQAKNLDHVIDLFTEYKNSTYTMAWIDCLAKGKNQGRSIMYAGEHSQIAELPKKKHDQPLSIPSKRKISVPVNLPSFALNRFSVSVFNQFYYTTHPSKRNQIIDYDSFFYPLDSLLEWNKMYGKKGFIQYQFVIPLADNAAGLKKILDKISQKGWGSFLAVLKLFGPQDSIISFPMEGLTLALDFPIKKGLFDFLDELDKIVEAHGGRIYLSKDARMQKETFEATYPNYNRFIQTIEKFNPNKKFNSHLSKRIVY</sequence>
<dbReference type="Pfam" id="PF01565">
    <property type="entry name" value="FAD_binding_4"/>
    <property type="match status" value="1"/>
</dbReference>
<dbReference type="PANTHER" id="PTHR43762:SF1">
    <property type="entry name" value="D-ARABINONO-1,4-LACTONE OXIDASE"/>
    <property type="match status" value="1"/>
</dbReference>
<evidence type="ECO:0000259" key="1">
    <source>
        <dbReference type="PROSITE" id="PS51387"/>
    </source>
</evidence>
<dbReference type="EMBL" id="FXAW01000006">
    <property type="protein sequence ID" value="SMG41867.1"/>
    <property type="molecule type" value="Genomic_DNA"/>
</dbReference>
<name>A0A1X7KLF4_9BACT</name>
<dbReference type="SUPFAM" id="SSF56176">
    <property type="entry name" value="FAD-binding/transporter-associated domain-like"/>
    <property type="match status" value="1"/>
</dbReference>
<dbReference type="InterPro" id="IPR010031">
    <property type="entry name" value="FAD_lactone_oxidase-like"/>
</dbReference>
<accession>A0A1X7KLF4</accession>
<proteinExistence type="predicted"/>
<dbReference type="InterPro" id="IPR016166">
    <property type="entry name" value="FAD-bd_PCMH"/>
</dbReference>
<dbReference type="InterPro" id="IPR006094">
    <property type="entry name" value="Oxid_FAD_bind_N"/>
</dbReference>
<gene>
    <name evidence="2" type="ORF">SAMN05661096_02829</name>
</gene>
<feature type="domain" description="FAD-binding PCMH-type" evidence="1">
    <location>
        <begin position="14"/>
        <end position="181"/>
    </location>
</feature>
<protein>
    <submittedName>
        <fullName evidence="2">FAD/FMN-containing dehydrogenase</fullName>
    </submittedName>
</protein>
<dbReference type="PROSITE" id="PS51387">
    <property type="entry name" value="FAD_PCMH"/>
    <property type="match status" value="1"/>
</dbReference>
<reference evidence="3" key="1">
    <citation type="submission" date="2017-04" db="EMBL/GenBank/DDBJ databases">
        <authorList>
            <person name="Varghese N."/>
            <person name="Submissions S."/>
        </authorList>
    </citation>
    <scope>NUCLEOTIDE SEQUENCE [LARGE SCALE GENOMIC DNA]</scope>
    <source>
        <strain evidence="3">DSM 4125</strain>
    </source>
</reference>
<dbReference type="OrthoDB" id="545125at2"/>
<dbReference type="RefSeq" id="WP_085517995.1">
    <property type="nucleotide sequence ID" value="NZ_FXAW01000006.1"/>
</dbReference>
<evidence type="ECO:0000313" key="2">
    <source>
        <dbReference type="EMBL" id="SMG41867.1"/>
    </source>
</evidence>
<evidence type="ECO:0000313" key="3">
    <source>
        <dbReference type="Proteomes" id="UP000193804"/>
    </source>
</evidence>
<keyword evidence="3" id="KW-1185">Reference proteome</keyword>